<dbReference type="EMBL" id="MRCY01000612">
    <property type="protein sequence ID" value="RKK82186.1"/>
    <property type="molecule type" value="Genomic_DNA"/>
</dbReference>
<dbReference type="InterPro" id="IPR011990">
    <property type="entry name" value="TPR-like_helical_dom_sf"/>
</dbReference>
<gene>
    <name evidence="1" type="ORF">BFJ68_g17560</name>
</gene>
<dbReference type="Gene3D" id="1.25.40.10">
    <property type="entry name" value="Tetratricopeptide repeat domain"/>
    <property type="match status" value="1"/>
</dbReference>
<dbReference type="SUPFAM" id="SSF48452">
    <property type="entry name" value="TPR-like"/>
    <property type="match status" value="1"/>
</dbReference>
<accession>A0A420NPK1</accession>
<organism evidence="1 2">
    <name type="scientific">Fusarium oxysporum</name>
    <name type="common">Fusarium vascular wilt</name>
    <dbReference type="NCBI Taxonomy" id="5507"/>
    <lineage>
        <taxon>Eukaryota</taxon>
        <taxon>Fungi</taxon>
        <taxon>Dikarya</taxon>
        <taxon>Ascomycota</taxon>
        <taxon>Pezizomycotina</taxon>
        <taxon>Sordariomycetes</taxon>
        <taxon>Hypocreomycetidae</taxon>
        <taxon>Hypocreales</taxon>
        <taxon>Nectriaceae</taxon>
        <taxon>Fusarium</taxon>
        <taxon>Fusarium oxysporum species complex</taxon>
    </lineage>
</organism>
<dbReference type="PANTHER" id="PTHR19959:SF119">
    <property type="entry name" value="FUNGAL LIPASE-LIKE DOMAIN-CONTAINING PROTEIN"/>
    <property type="match status" value="1"/>
</dbReference>
<dbReference type="InterPro" id="IPR012344">
    <property type="entry name" value="Matrix_HIV/RSV_N"/>
</dbReference>
<comment type="caution">
    <text evidence="1">The sequence shown here is derived from an EMBL/GenBank/DDBJ whole genome shotgun (WGS) entry which is preliminary data.</text>
</comment>
<dbReference type="VEuPathDB" id="FungiDB:FOIG_09977"/>
<sequence length="554" mass="61678">MADLEESIQVAWQAVDAAPERYLNPAIYFNDLGVALGDKYLRTGAIADLDEAIRVTGQALDMTSEDHPKRALYLNNLGSQLHDRYSKTQAMADLEESIQFTRQAVNGASNQEERAGLLHNLGHRLGSRYSRTRAMADLEEAIYVARQAVDITSKDHPNWTMYTTNLGVQLHKRYSTTREMASLEQAIQLARHVVDATPEAHPSRAGHLRNLGHRLEAKYSRTGDIADLNENIQITRQAINVAPKDHPRQADLLKGLGAALMKRFRRTRAVADLEEAIAHLRSASGQSNASAVTRIQACYAIVLASIVTSDWRQGYEASDIAIRLISKVTSRSLEVSDKQHVLRQVAGIASNAAAIALQAEKGASVALRLLEQGRGLLATSLEEMRTDILGLRERYPELADQFVRLRDELEPPATRSADLPDEDQMYSWQGRGTRRYDAGNKLDKAIDEIRKRPRFEDFLTAPSGREMQVAARSGPIIVINVGQCRCDAVLVEEHRIRVLALPYLKSQDIKKKVQSGSLGSPMVLEWLWDVAANPILDALGFLQPPLGDNWPHVW</sequence>
<dbReference type="VEuPathDB" id="FungiDB:FOXG_21871"/>
<dbReference type="PANTHER" id="PTHR19959">
    <property type="entry name" value="KINESIN LIGHT CHAIN"/>
    <property type="match status" value="1"/>
</dbReference>
<protein>
    <recommendedName>
        <fullName evidence="3">CHAT domain-containing protein</fullName>
    </recommendedName>
</protein>
<dbReference type="Proteomes" id="UP000285860">
    <property type="component" value="Unassembled WGS sequence"/>
</dbReference>
<dbReference type="VEuPathDB" id="FungiDB:FOXG_12051"/>
<dbReference type="Pfam" id="PF13374">
    <property type="entry name" value="TPR_10"/>
    <property type="match status" value="3"/>
</dbReference>
<proteinExistence type="predicted"/>
<dbReference type="VEuPathDB" id="FungiDB:FOMG_17508"/>
<name>A0A420NPK1_FUSOX</name>
<dbReference type="VEuPathDB" id="FungiDB:HZS61_005008"/>
<evidence type="ECO:0000313" key="1">
    <source>
        <dbReference type="EMBL" id="RKK82186.1"/>
    </source>
</evidence>
<dbReference type="Gene3D" id="1.10.150.90">
    <property type="entry name" value="Immunodeficiency lentiviruses, gag gene matrix protein p17"/>
    <property type="match status" value="1"/>
</dbReference>
<reference evidence="1 2" key="1">
    <citation type="journal article" date="2018" name="Sci. Rep.">
        <title>Characterisation of pathogen-specific regions and novel effector candidates in Fusarium oxysporum f. sp. cepae.</title>
        <authorList>
            <person name="Armitage A.D."/>
            <person name="Taylor A."/>
            <person name="Sobczyk M.K."/>
            <person name="Baxter L."/>
            <person name="Greenfield B.P."/>
            <person name="Bates H.J."/>
            <person name="Wilson F."/>
            <person name="Jackson A.C."/>
            <person name="Ott S."/>
            <person name="Harrison R.J."/>
            <person name="Clarkson J.P."/>
        </authorList>
    </citation>
    <scope>NUCLEOTIDE SEQUENCE [LARGE SCALE GENOMIC DNA]</scope>
    <source>
        <strain evidence="1 2">Fo_A28</strain>
    </source>
</reference>
<dbReference type="AlphaFoldDB" id="A0A420NPK1"/>
<evidence type="ECO:0000313" key="2">
    <source>
        <dbReference type="Proteomes" id="UP000285860"/>
    </source>
</evidence>
<evidence type="ECO:0008006" key="3">
    <source>
        <dbReference type="Google" id="ProtNLM"/>
    </source>
</evidence>